<gene>
    <name evidence="2" type="ORF">G3T16_19210</name>
</gene>
<dbReference type="EMBL" id="CP048711">
    <property type="protein sequence ID" value="QIB67217.1"/>
    <property type="molecule type" value="Genomic_DNA"/>
</dbReference>
<evidence type="ECO:0000256" key="1">
    <source>
        <dbReference type="SAM" id="Phobius"/>
    </source>
</evidence>
<organism evidence="2 3">
    <name type="scientific">Kineobactrum salinum</name>
    <dbReference type="NCBI Taxonomy" id="2708301"/>
    <lineage>
        <taxon>Bacteria</taxon>
        <taxon>Pseudomonadati</taxon>
        <taxon>Pseudomonadota</taxon>
        <taxon>Gammaproteobacteria</taxon>
        <taxon>Cellvibrionales</taxon>
        <taxon>Halieaceae</taxon>
        <taxon>Kineobactrum</taxon>
    </lineage>
</organism>
<feature type="transmembrane region" description="Helical" evidence="1">
    <location>
        <begin position="106"/>
        <end position="127"/>
    </location>
</feature>
<keyword evidence="1" id="KW-1133">Transmembrane helix</keyword>
<keyword evidence="1" id="KW-0812">Transmembrane</keyword>
<proteinExistence type="predicted"/>
<keyword evidence="1" id="KW-0472">Membrane</keyword>
<evidence type="ECO:0000313" key="3">
    <source>
        <dbReference type="Proteomes" id="UP000477680"/>
    </source>
</evidence>
<sequence>MNVVQHTMDKTGLTDNTHPFLVCAAFDTAASADIAVQYLSGPAGFQRDRIECRQSAESQPRAAKRTKGLIRGKLHVGLGLGCLGLGSLLALLWLRYGPPALQSSPLLIACAAAFFCLAFGFVVRMVLSLRDEPGPPLPGMADPLAAPPGAWLVIVHCSNETERNHARAVMGNSARLL</sequence>
<dbReference type="AlphaFoldDB" id="A0A6C0U857"/>
<keyword evidence="3" id="KW-1185">Reference proteome</keyword>
<feature type="transmembrane region" description="Helical" evidence="1">
    <location>
        <begin position="74"/>
        <end position="94"/>
    </location>
</feature>
<name>A0A6C0U857_9GAMM</name>
<dbReference type="Proteomes" id="UP000477680">
    <property type="component" value="Chromosome"/>
</dbReference>
<dbReference type="KEGG" id="kim:G3T16_19210"/>
<accession>A0A6C0U857</accession>
<dbReference type="RefSeq" id="WP_163496644.1">
    <property type="nucleotide sequence ID" value="NZ_CP048711.1"/>
</dbReference>
<evidence type="ECO:0000313" key="2">
    <source>
        <dbReference type="EMBL" id="QIB67217.1"/>
    </source>
</evidence>
<reference evidence="2 3" key="1">
    <citation type="submission" date="2020-02" db="EMBL/GenBank/DDBJ databases">
        <title>Genome sequencing for Kineobactrum sp. M2.</title>
        <authorList>
            <person name="Park S.-J."/>
        </authorList>
    </citation>
    <scope>NUCLEOTIDE SEQUENCE [LARGE SCALE GENOMIC DNA]</scope>
    <source>
        <strain evidence="2 3">M2</strain>
    </source>
</reference>
<protein>
    <submittedName>
        <fullName evidence="2">Uncharacterized protein</fullName>
    </submittedName>
</protein>